<dbReference type="KEGG" id="bliq:INP51_12340"/>
<keyword evidence="6" id="KW-0418">Kinase</keyword>
<feature type="domain" description="HAMP" evidence="5">
    <location>
        <begin position="257"/>
        <end position="309"/>
    </location>
</feature>
<evidence type="ECO:0000256" key="4">
    <source>
        <dbReference type="SAM" id="Phobius"/>
    </source>
</evidence>
<dbReference type="EMBL" id="CP063304">
    <property type="protein sequence ID" value="QOV18783.1"/>
    <property type="molecule type" value="Genomic_DNA"/>
</dbReference>
<organism evidence="6 7">
    <name type="scientific">Blautia liquoris</name>
    <dbReference type="NCBI Taxonomy" id="2779518"/>
    <lineage>
        <taxon>Bacteria</taxon>
        <taxon>Bacillati</taxon>
        <taxon>Bacillota</taxon>
        <taxon>Clostridia</taxon>
        <taxon>Lachnospirales</taxon>
        <taxon>Lachnospiraceae</taxon>
        <taxon>Blautia</taxon>
    </lineage>
</organism>
<evidence type="ECO:0000313" key="7">
    <source>
        <dbReference type="Proteomes" id="UP000593601"/>
    </source>
</evidence>
<evidence type="ECO:0000313" key="6">
    <source>
        <dbReference type="EMBL" id="QOV18783.1"/>
    </source>
</evidence>
<dbReference type="GO" id="GO:0016020">
    <property type="term" value="C:membrane"/>
    <property type="evidence" value="ECO:0007669"/>
    <property type="project" value="UniProtKB-SubCell"/>
</dbReference>
<dbReference type="InterPro" id="IPR003660">
    <property type="entry name" value="HAMP_dom"/>
</dbReference>
<keyword evidence="3" id="KW-0808">Transferase</keyword>
<accession>A0A7M2REL3</accession>
<comment type="subcellular location">
    <subcellularLocation>
        <location evidence="1">Membrane</location>
    </subcellularLocation>
</comment>
<dbReference type="PANTHER" id="PTHR34220:SF7">
    <property type="entry name" value="SENSOR HISTIDINE KINASE YPDA"/>
    <property type="match status" value="1"/>
</dbReference>
<dbReference type="InterPro" id="IPR050640">
    <property type="entry name" value="Bact_2-comp_sensor_kinase"/>
</dbReference>
<dbReference type="Pfam" id="PF06580">
    <property type="entry name" value="His_kinase"/>
    <property type="match status" value="1"/>
</dbReference>
<keyword evidence="4" id="KW-0472">Membrane</keyword>
<gene>
    <name evidence="6" type="ORF">INP51_12340</name>
</gene>
<dbReference type="SUPFAM" id="SSF55874">
    <property type="entry name" value="ATPase domain of HSP90 chaperone/DNA topoisomerase II/histidine kinase"/>
    <property type="match status" value="1"/>
</dbReference>
<sequence length="531" mass="62098">MTKRTLESREDKITYYSSMINKDLERIIQLLYVMCGDNDVVKLVKNRSVDFEYDDYLNYLNAYNKLKNYQQVSMYIDDIYLYLPNTKELLDANKSIIPVDANTKQMFEQYVNTGKSFFSKGDKLNYIFQGANEVIMGITVSVKYISDTLKSLINQKNFEFFLIDSQEKKLLGKSTVSSMGRKIYQKMDKDRFSGEVTIGSEKYLIERMQTTENQFEIVIFTDKTILYSDITFIRNLWFIINMIALLVVIVMAVVISVQIHKPMKQLVYGMQQVEQENYDYILPLNETTEFRYVFNQYNHMASKIQELIRTVYEKQLQIQEYKMHQLQSQINPHFLFNSLYLGYRLAKAGEMEKTADLCMNLGEYFKVLTYLKNEDIALCQEIDFAGSYLKLNQMRFGERLKYHIDVDDKLEDLRVPHLMIQPLIENAISHGVEKVSKNCTIVLKVRNDKEFININVSDDCGLLDEENLEELRASLESKEQPSSSIGLWNIHQRLLGFDSKGLLLKLEDGKYIVSYKISKEICGHVSNNDSR</sequence>
<dbReference type="GO" id="GO:0000155">
    <property type="term" value="F:phosphorelay sensor kinase activity"/>
    <property type="evidence" value="ECO:0007669"/>
    <property type="project" value="InterPro"/>
</dbReference>
<evidence type="ECO:0000256" key="2">
    <source>
        <dbReference type="ARBA" id="ARBA00022553"/>
    </source>
</evidence>
<dbReference type="Proteomes" id="UP000593601">
    <property type="component" value="Chromosome"/>
</dbReference>
<dbReference type="PANTHER" id="PTHR34220">
    <property type="entry name" value="SENSOR HISTIDINE KINASE YPDA"/>
    <property type="match status" value="1"/>
</dbReference>
<evidence type="ECO:0000256" key="1">
    <source>
        <dbReference type="ARBA" id="ARBA00004370"/>
    </source>
</evidence>
<keyword evidence="4" id="KW-0812">Transmembrane</keyword>
<dbReference type="RefSeq" id="WP_193735145.1">
    <property type="nucleotide sequence ID" value="NZ_CP063304.1"/>
</dbReference>
<dbReference type="InterPro" id="IPR036890">
    <property type="entry name" value="HATPase_C_sf"/>
</dbReference>
<evidence type="ECO:0000256" key="3">
    <source>
        <dbReference type="ARBA" id="ARBA00022679"/>
    </source>
</evidence>
<keyword evidence="4" id="KW-1133">Transmembrane helix</keyword>
<protein>
    <submittedName>
        <fullName evidence="6">Histidine kinase</fullName>
    </submittedName>
</protein>
<dbReference type="SUPFAM" id="SSF158472">
    <property type="entry name" value="HAMP domain-like"/>
    <property type="match status" value="1"/>
</dbReference>
<name>A0A7M2REL3_9FIRM</name>
<proteinExistence type="predicted"/>
<keyword evidence="2" id="KW-0597">Phosphoprotein</keyword>
<reference evidence="6 7" key="1">
    <citation type="submission" date="2020-10" db="EMBL/GenBank/DDBJ databases">
        <title>Blautia liquoris sp.nov., isolated from the mud in a fermentation cellar used for the production of Chinese strong-flavoured liquor.</title>
        <authorList>
            <person name="Lu L."/>
        </authorList>
    </citation>
    <scope>NUCLEOTIDE SEQUENCE [LARGE SCALE GENOMIC DNA]</scope>
    <source>
        <strain evidence="6 7">LZLJ-3</strain>
    </source>
</reference>
<feature type="transmembrane region" description="Helical" evidence="4">
    <location>
        <begin position="236"/>
        <end position="257"/>
    </location>
</feature>
<dbReference type="InterPro" id="IPR010559">
    <property type="entry name" value="Sig_transdc_His_kin_internal"/>
</dbReference>
<evidence type="ECO:0000259" key="5">
    <source>
        <dbReference type="PROSITE" id="PS50885"/>
    </source>
</evidence>
<dbReference type="AlphaFoldDB" id="A0A7M2REL3"/>
<dbReference type="Gene3D" id="3.30.565.10">
    <property type="entry name" value="Histidine kinase-like ATPase, C-terminal domain"/>
    <property type="match status" value="1"/>
</dbReference>
<dbReference type="Gene3D" id="6.10.340.10">
    <property type="match status" value="1"/>
</dbReference>
<keyword evidence="7" id="KW-1185">Reference proteome</keyword>
<dbReference type="PROSITE" id="PS50885">
    <property type="entry name" value="HAMP"/>
    <property type="match status" value="1"/>
</dbReference>